<dbReference type="Gramene" id="Kaladp0045s0284.1.v1.1">
    <property type="protein sequence ID" value="Kaladp0045s0284.1.v1.1"/>
    <property type="gene ID" value="Kaladp0045s0284.v1.1"/>
</dbReference>
<dbReference type="Pfam" id="PF24662">
    <property type="entry name" value="DUF7650"/>
    <property type="match status" value="1"/>
</dbReference>
<feature type="compositionally biased region" description="Basic and acidic residues" evidence="5">
    <location>
        <begin position="488"/>
        <end position="503"/>
    </location>
</feature>
<evidence type="ECO:0000313" key="7">
    <source>
        <dbReference type="EnsemblPlants" id="Kaladp0045s0284.1.v1.1"/>
    </source>
</evidence>
<dbReference type="GO" id="GO:0003714">
    <property type="term" value="F:transcription corepressor activity"/>
    <property type="evidence" value="ECO:0007669"/>
    <property type="project" value="TreeGrafter"/>
</dbReference>
<feature type="compositionally biased region" description="Low complexity" evidence="5">
    <location>
        <begin position="814"/>
        <end position="870"/>
    </location>
</feature>
<dbReference type="EnsemblPlants" id="Kaladp0045s0284.1.v1.1">
    <property type="protein sequence ID" value="Kaladp0045s0284.1.v1.1"/>
    <property type="gene ID" value="Kaladp0045s0284.v1.1"/>
</dbReference>
<dbReference type="Gene3D" id="1.10.10.60">
    <property type="entry name" value="Homeodomain-like"/>
    <property type="match status" value="1"/>
</dbReference>
<feature type="compositionally biased region" description="Basic residues" evidence="5">
    <location>
        <begin position="627"/>
        <end position="636"/>
    </location>
</feature>
<feature type="compositionally biased region" description="Polar residues" evidence="5">
    <location>
        <begin position="793"/>
        <end position="813"/>
    </location>
</feature>
<dbReference type="Proteomes" id="UP000594263">
    <property type="component" value="Unplaced"/>
</dbReference>
<dbReference type="InterPro" id="IPR057712">
    <property type="entry name" value="DUF7952"/>
</dbReference>
<dbReference type="AlphaFoldDB" id="A0A7N0TTB2"/>
<evidence type="ECO:0000256" key="4">
    <source>
        <dbReference type="ARBA" id="ARBA00023242"/>
    </source>
</evidence>
<evidence type="ECO:0000313" key="8">
    <source>
        <dbReference type="Proteomes" id="UP000594263"/>
    </source>
</evidence>
<feature type="compositionally biased region" description="Basic and acidic residues" evidence="5">
    <location>
        <begin position="572"/>
        <end position="583"/>
    </location>
</feature>
<evidence type="ECO:0000256" key="2">
    <source>
        <dbReference type="ARBA" id="ARBA00023015"/>
    </source>
</evidence>
<evidence type="ECO:0000256" key="3">
    <source>
        <dbReference type="ARBA" id="ARBA00023163"/>
    </source>
</evidence>
<feature type="domain" description="SANT" evidence="6">
    <location>
        <begin position="223"/>
        <end position="267"/>
    </location>
</feature>
<name>A0A7N0TTB2_KALFE</name>
<evidence type="ECO:0000256" key="5">
    <source>
        <dbReference type="SAM" id="MobiDB-lite"/>
    </source>
</evidence>
<dbReference type="InterPro" id="IPR056067">
    <property type="entry name" value="DUF7650"/>
</dbReference>
<keyword evidence="8" id="KW-1185">Reference proteome</keyword>
<protein>
    <recommendedName>
        <fullName evidence="6">SANT domain-containing protein</fullName>
    </recommendedName>
</protein>
<dbReference type="PROSITE" id="PS51293">
    <property type="entry name" value="SANT"/>
    <property type="match status" value="1"/>
</dbReference>
<keyword evidence="2" id="KW-0805">Transcription regulation</keyword>
<feature type="region of interest" description="Disordered" evidence="5">
    <location>
        <begin position="556"/>
        <end position="583"/>
    </location>
</feature>
<dbReference type="GO" id="GO:0005634">
    <property type="term" value="C:nucleus"/>
    <property type="evidence" value="ECO:0007669"/>
    <property type="project" value="UniProtKB-SubCell"/>
</dbReference>
<feature type="region of interest" description="Disordered" evidence="5">
    <location>
        <begin position="488"/>
        <end position="513"/>
    </location>
</feature>
<accession>A0A7N0TTB2</accession>
<dbReference type="InterPro" id="IPR017884">
    <property type="entry name" value="SANT_dom"/>
</dbReference>
<dbReference type="PANTHER" id="PTHR13859">
    <property type="entry name" value="ATROPHIN-RELATED"/>
    <property type="match status" value="1"/>
</dbReference>
<dbReference type="PANTHER" id="PTHR13859:SF11">
    <property type="entry name" value="GRUNGE, ISOFORM J"/>
    <property type="match status" value="1"/>
</dbReference>
<keyword evidence="3" id="KW-0804">Transcription</keyword>
<evidence type="ECO:0000256" key="1">
    <source>
        <dbReference type="ARBA" id="ARBA00004123"/>
    </source>
</evidence>
<proteinExistence type="predicted"/>
<comment type="subcellular location">
    <subcellularLocation>
        <location evidence="1">Nucleus</location>
    </subcellularLocation>
</comment>
<evidence type="ECO:0000259" key="6">
    <source>
        <dbReference type="PROSITE" id="PS51293"/>
    </source>
</evidence>
<feature type="region of interest" description="Disordered" evidence="5">
    <location>
        <begin position="612"/>
        <end position="647"/>
    </location>
</feature>
<feature type="compositionally biased region" description="Low complexity" evidence="5">
    <location>
        <begin position="556"/>
        <end position="571"/>
    </location>
</feature>
<keyword evidence="4" id="KW-0539">Nucleus</keyword>
<organism evidence="7 8">
    <name type="scientific">Kalanchoe fedtschenkoi</name>
    <name type="common">Lavender scallops</name>
    <name type="synonym">South American air plant</name>
    <dbReference type="NCBI Taxonomy" id="63787"/>
    <lineage>
        <taxon>Eukaryota</taxon>
        <taxon>Viridiplantae</taxon>
        <taxon>Streptophyta</taxon>
        <taxon>Embryophyta</taxon>
        <taxon>Tracheophyta</taxon>
        <taxon>Spermatophyta</taxon>
        <taxon>Magnoliopsida</taxon>
        <taxon>eudicotyledons</taxon>
        <taxon>Gunneridae</taxon>
        <taxon>Pentapetalae</taxon>
        <taxon>Saxifragales</taxon>
        <taxon>Crassulaceae</taxon>
        <taxon>Kalanchoe</taxon>
    </lineage>
</organism>
<dbReference type="Pfam" id="PF25826">
    <property type="entry name" value="DUF7952"/>
    <property type="match status" value="1"/>
</dbReference>
<dbReference type="InterPro" id="IPR009057">
    <property type="entry name" value="Homeodomain-like_sf"/>
</dbReference>
<sequence length="962" mass="107723">MKARMRFIKYESLPSQASPSLAPRAVGRLLFACTDIYMCACVVTWGCEMSGDSRSSSMEITLTDIRDNMEHEADTTEECSLPGMSGEPKVCPRVGDQYQAIIPDFIERKESSLLNAGEVNEAINYLLPVLSIPLMWAPNKARDAERLRALHGHGDPFSEESQLVLNSESCSILTEQAEEAAENQAEVSDIRLRVDSMELGVASREGTGRQLAKEKNLYPLPGIPDEPWSDFEHDSFLLALYIFGKDLHLVKKFVETKKMEDVISHYYGPFYKCSEYQRWAKCLRSRSRKSIHGQRMFTGGRQQELFSRLNNHISEETSNKLSEASKMFKEEGISFEEYIFTLKDLVGTKVLIEVIAIGKGKQDLTGIAAEPVKLHRSVSARRETQQDKGLSSLSCTEIAEQLTSSRLSKTKSTELFWEAVWPRLLAGGWHSEQPKDHGVLTLKHQLVFLIPGIKKFRRKHVKGQHYFDSVSDVLNKVASDPRILELENEKEKDSGHEENHSDEQDLGLPNGKHNGYLKLCNSNQKKDEMDFMIVDTSKHRGSKVRWMETLPVHSADISSSSSACSGTGSDSSSEKSDGKGEETKLTKYSKCGFDFEREACADISSQMTNGIGSLKNQEVDSVDTTKRSSKKHHLGGKVKSGPSKYLSPLKRHQVNSAGHDDSDEVAENKNDKQFILCLPNPHKVNEKKPSHKGLGKCLSPQDSVHILSESSHLSLPNSSPKMNEGNEYVVCENSNETEKLLEQSLPHAVIIDLNIPQVPEDVGTNHDMIHNSTYSSSLAENISLAHKHKDTSRSNTSSPCHTSPQVSSAKSNLEQQQPPKMHQEQQQPKMHLEQQQPKTLQDQQQPKIQQEQKQQPKAQQEQQLLKTQQQPNMLGLRQSTRNRPLTTKALEAFESSFFEMKKKRKPKDSPTSRPPRRRRGNSISNSTSDSGIGSNEMPGTRIEEDGPSGNSGNAPLCLMPHN</sequence>
<reference evidence="7" key="1">
    <citation type="submission" date="2021-01" db="UniProtKB">
        <authorList>
            <consortium name="EnsemblPlants"/>
        </authorList>
    </citation>
    <scope>IDENTIFICATION</scope>
</reference>
<feature type="region of interest" description="Disordered" evidence="5">
    <location>
        <begin position="786"/>
        <end position="962"/>
    </location>
</feature>
<dbReference type="SUPFAM" id="SSF46689">
    <property type="entry name" value="Homeodomain-like"/>
    <property type="match status" value="1"/>
</dbReference>